<dbReference type="Proteomes" id="UP001219862">
    <property type="component" value="Unassembled WGS sequence"/>
</dbReference>
<comment type="caution">
    <text evidence="3">The sequence shown here is derived from an EMBL/GenBank/DDBJ whole genome shotgun (WGS) entry which is preliminary data.</text>
</comment>
<feature type="chain" id="PRO_5046271853" evidence="1">
    <location>
        <begin position="28"/>
        <end position="157"/>
    </location>
</feature>
<keyword evidence="4" id="KW-1185">Reference proteome</keyword>
<feature type="domain" description="FecR protein" evidence="2">
    <location>
        <begin position="64"/>
        <end position="155"/>
    </location>
</feature>
<name>A0ABT5KR28_9BURK</name>
<dbReference type="PANTHER" id="PTHR38731">
    <property type="entry name" value="LIPL45-RELATED LIPOPROTEIN-RELATED"/>
    <property type="match status" value="1"/>
</dbReference>
<reference evidence="3 4" key="1">
    <citation type="submission" date="2022-10" db="EMBL/GenBank/DDBJ databases">
        <title>paucibacter sp. hw8 Genome sequencing.</title>
        <authorList>
            <person name="Park S."/>
        </authorList>
    </citation>
    <scope>NUCLEOTIDE SEQUENCE [LARGE SCALE GENOMIC DNA]</scope>
    <source>
        <strain evidence="4">hw8</strain>
    </source>
</reference>
<evidence type="ECO:0000256" key="1">
    <source>
        <dbReference type="SAM" id="SignalP"/>
    </source>
</evidence>
<dbReference type="InterPro" id="IPR006860">
    <property type="entry name" value="FecR"/>
</dbReference>
<dbReference type="Gene3D" id="2.60.120.1440">
    <property type="match status" value="1"/>
</dbReference>
<feature type="signal peptide" evidence="1">
    <location>
        <begin position="1"/>
        <end position="27"/>
    </location>
</feature>
<keyword evidence="1" id="KW-0732">Signal</keyword>
<sequence>MMTFNPRTLALLPLLASLALGLPTAHADDNAAIGRIKRVSGQVTVERGGQSLPVQSGMTLQQGDRLRTGADGAAGLTLNDDSLLTAGPNSSLLLSNFSFNSTTYEGALEVNLSSGSLHMVSGLIAKKSPEKVSIKARSVVLGVRGTEFIVDAPGGDI</sequence>
<dbReference type="Pfam" id="PF04773">
    <property type="entry name" value="FecR"/>
    <property type="match status" value="1"/>
</dbReference>
<protein>
    <submittedName>
        <fullName evidence="3">FecR family protein</fullName>
    </submittedName>
</protein>
<evidence type="ECO:0000313" key="4">
    <source>
        <dbReference type="Proteomes" id="UP001219862"/>
    </source>
</evidence>
<proteinExistence type="predicted"/>
<evidence type="ECO:0000313" key="3">
    <source>
        <dbReference type="EMBL" id="MDC8785364.1"/>
    </source>
</evidence>
<dbReference type="RefSeq" id="WP_273596485.1">
    <property type="nucleotide sequence ID" value="NZ_JAQQXS010000007.1"/>
</dbReference>
<dbReference type="EMBL" id="JAQQXS010000007">
    <property type="protein sequence ID" value="MDC8785364.1"/>
    <property type="molecule type" value="Genomic_DNA"/>
</dbReference>
<gene>
    <name evidence="3" type="ORF">PRZ01_09200</name>
</gene>
<evidence type="ECO:0000259" key="2">
    <source>
        <dbReference type="Pfam" id="PF04773"/>
    </source>
</evidence>
<accession>A0ABT5KR28</accession>
<organism evidence="3 4">
    <name type="scientific">Roseateles koreensis</name>
    <dbReference type="NCBI Taxonomy" id="2987526"/>
    <lineage>
        <taxon>Bacteria</taxon>
        <taxon>Pseudomonadati</taxon>
        <taxon>Pseudomonadota</taxon>
        <taxon>Betaproteobacteria</taxon>
        <taxon>Burkholderiales</taxon>
        <taxon>Sphaerotilaceae</taxon>
        <taxon>Roseateles</taxon>
    </lineage>
</organism>